<dbReference type="AlphaFoldDB" id="A0AA86W562"/>
<dbReference type="GO" id="GO:0005576">
    <property type="term" value="C:extracellular region"/>
    <property type="evidence" value="ECO:0007669"/>
    <property type="project" value="UniProtKB-SubCell"/>
</dbReference>
<dbReference type="InterPro" id="IPR034161">
    <property type="entry name" value="Pepsin-like_plant"/>
</dbReference>
<dbReference type="EMBL" id="OY731408">
    <property type="protein sequence ID" value="CAJ1978126.1"/>
    <property type="molecule type" value="Genomic_DNA"/>
</dbReference>
<comment type="subcellular location">
    <subcellularLocation>
        <location evidence="1">Secreted</location>
    </subcellularLocation>
</comment>
<name>A0AA86W562_9FABA</name>
<dbReference type="InterPro" id="IPR021109">
    <property type="entry name" value="Peptidase_aspartic_dom_sf"/>
</dbReference>
<keyword evidence="4" id="KW-0645">Protease</keyword>
<keyword evidence="5" id="KW-0064">Aspartyl protease</keyword>
<dbReference type="FunFam" id="2.40.70.10:FF:000050">
    <property type="entry name" value="Aspartic proteinase CDR1"/>
    <property type="match status" value="1"/>
</dbReference>
<keyword evidence="8" id="KW-0732">Signal</keyword>
<evidence type="ECO:0000256" key="5">
    <source>
        <dbReference type="ARBA" id="ARBA00022750"/>
    </source>
</evidence>
<protein>
    <recommendedName>
        <fullName evidence="9">Peptidase A1 domain-containing protein</fullName>
    </recommendedName>
</protein>
<dbReference type="Gramene" id="rna-AYBTSS11_LOCUS30311">
    <property type="protein sequence ID" value="CAJ1978126.1"/>
    <property type="gene ID" value="gene-AYBTSS11_LOCUS30311"/>
</dbReference>
<feature type="signal peptide" evidence="8">
    <location>
        <begin position="1"/>
        <end position="23"/>
    </location>
</feature>
<dbReference type="FunFam" id="2.40.70.10:FF:000031">
    <property type="entry name" value="Aspartyl protease AED1"/>
    <property type="match status" value="1"/>
</dbReference>
<dbReference type="InterPro" id="IPR033121">
    <property type="entry name" value="PEPTIDASE_A1"/>
</dbReference>
<dbReference type="Pfam" id="PF14543">
    <property type="entry name" value="TAXi_N"/>
    <property type="match status" value="1"/>
</dbReference>
<dbReference type="SUPFAM" id="SSF50630">
    <property type="entry name" value="Acid proteases"/>
    <property type="match status" value="1"/>
</dbReference>
<comment type="similarity">
    <text evidence="2">Belongs to the peptidase A1 family.</text>
</comment>
<dbReference type="PANTHER" id="PTHR47967:SF66">
    <property type="entry name" value="ASPARTIC PROTEINASE CDR1-RELATED"/>
    <property type="match status" value="1"/>
</dbReference>
<gene>
    <name evidence="10" type="ORF">AYBTSS11_LOCUS30311</name>
</gene>
<feature type="domain" description="Peptidase A1" evidence="9">
    <location>
        <begin position="88"/>
        <end position="422"/>
    </location>
</feature>
<dbReference type="InterPro" id="IPR051708">
    <property type="entry name" value="Plant_Aspart_Prot_A1"/>
</dbReference>
<evidence type="ECO:0000256" key="3">
    <source>
        <dbReference type="ARBA" id="ARBA00022525"/>
    </source>
</evidence>
<dbReference type="PROSITE" id="PS51767">
    <property type="entry name" value="PEPTIDASE_A1"/>
    <property type="match status" value="1"/>
</dbReference>
<dbReference type="GO" id="GO:0006508">
    <property type="term" value="P:proteolysis"/>
    <property type="evidence" value="ECO:0007669"/>
    <property type="project" value="UniProtKB-KW"/>
</dbReference>
<keyword evidence="11" id="KW-1185">Reference proteome</keyword>
<dbReference type="InterPro" id="IPR001969">
    <property type="entry name" value="Aspartic_peptidase_AS"/>
</dbReference>
<dbReference type="Gene3D" id="2.40.70.10">
    <property type="entry name" value="Acid Proteases"/>
    <property type="match status" value="2"/>
</dbReference>
<sequence length="429" mass="47763">MMRQYSSLVLVLLFVCYISFSEALTGFSVELIHRDSPKSPYYRPNQTQFERVMDAVNRSMIRANYFRKSSVSLQDIAETNVVTINGEYLMGYKVGTPPFEIFGEIDTGSSLIWMQCQPCESCYKETRPVFDPSTSATYDHLSCYSLECKLEPFTFCKPEIGDKCLYNTVYEDGSRSSGELIMETLIIGYTDPPFRFPGIVFGCGNKNSGFFHAQASGVVGLGTGPSSLINQLPDKIDKKFSYCFPPMFSRSSYSSKINFGDVAVVSGGGTVSTPIIPKGQETFYYLHLEAISVGNKRIEYVSREFANIIIDSGTTITFLPKEFYSRVVSAVAAAIPNKPMKIPQKPYTLCYASQFGKLTVPVITAHFKDADVKLYAISTFSTMAPGISCFSFLPGETPIFGNLAQQNLMVGYDVHQRKVNFKPTDCTKQ</sequence>
<evidence type="ECO:0000256" key="8">
    <source>
        <dbReference type="SAM" id="SignalP"/>
    </source>
</evidence>
<dbReference type="Proteomes" id="UP001189624">
    <property type="component" value="Chromosome 11"/>
</dbReference>
<evidence type="ECO:0000313" key="10">
    <source>
        <dbReference type="EMBL" id="CAJ1978126.1"/>
    </source>
</evidence>
<dbReference type="CDD" id="cd05476">
    <property type="entry name" value="pepsin_A_like_plant"/>
    <property type="match status" value="1"/>
</dbReference>
<organism evidence="10 11">
    <name type="scientific">Sphenostylis stenocarpa</name>
    <dbReference type="NCBI Taxonomy" id="92480"/>
    <lineage>
        <taxon>Eukaryota</taxon>
        <taxon>Viridiplantae</taxon>
        <taxon>Streptophyta</taxon>
        <taxon>Embryophyta</taxon>
        <taxon>Tracheophyta</taxon>
        <taxon>Spermatophyta</taxon>
        <taxon>Magnoliopsida</taxon>
        <taxon>eudicotyledons</taxon>
        <taxon>Gunneridae</taxon>
        <taxon>Pentapetalae</taxon>
        <taxon>rosids</taxon>
        <taxon>fabids</taxon>
        <taxon>Fabales</taxon>
        <taxon>Fabaceae</taxon>
        <taxon>Papilionoideae</taxon>
        <taxon>50 kb inversion clade</taxon>
        <taxon>NPAAA clade</taxon>
        <taxon>indigoferoid/millettioid clade</taxon>
        <taxon>Phaseoleae</taxon>
        <taxon>Sphenostylis</taxon>
    </lineage>
</organism>
<evidence type="ECO:0000256" key="1">
    <source>
        <dbReference type="ARBA" id="ARBA00004613"/>
    </source>
</evidence>
<feature type="chain" id="PRO_5041685720" description="Peptidase A1 domain-containing protein" evidence="8">
    <location>
        <begin position="24"/>
        <end position="429"/>
    </location>
</feature>
<evidence type="ECO:0000313" key="11">
    <source>
        <dbReference type="Proteomes" id="UP001189624"/>
    </source>
</evidence>
<dbReference type="InterPro" id="IPR032799">
    <property type="entry name" value="TAXi_C"/>
</dbReference>
<evidence type="ECO:0000259" key="9">
    <source>
        <dbReference type="PROSITE" id="PS51767"/>
    </source>
</evidence>
<accession>A0AA86W562</accession>
<dbReference type="GO" id="GO:0004190">
    <property type="term" value="F:aspartic-type endopeptidase activity"/>
    <property type="evidence" value="ECO:0007669"/>
    <property type="project" value="UniProtKB-KW"/>
</dbReference>
<keyword evidence="7" id="KW-0325">Glycoprotein</keyword>
<dbReference type="InterPro" id="IPR032861">
    <property type="entry name" value="TAXi_N"/>
</dbReference>
<dbReference type="PROSITE" id="PS00141">
    <property type="entry name" value="ASP_PROTEASE"/>
    <property type="match status" value="1"/>
</dbReference>
<keyword evidence="6" id="KW-0378">Hydrolase</keyword>
<evidence type="ECO:0000256" key="2">
    <source>
        <dbReference type="ARBA" id="ARBA00007447"/>
    </source>
</evidence>
<evidence type="ECO:0000256" key="6">
    <source>
        <dbReference type="ARBA" id="ARBA00022801"/>
    </source>
</evidence>
<keyword evidence="3" id="KW-0964">Secreted</keyword>
<dbReference type="Pfam" id="PF14541">
    <property type="entry name" value="TAXi_C"/>
    <property type="match status" value="1"/>
</dbReference>
<evidence type="ECO:0000256" key="4">
    <source>
        <dbReference type="ARBA" id="ARBA00022670"/>
    </source>
</evidence>
<evidence type="ECO:0000256" key="7">
    <source>
        <dbReference type="ARBA" id="ARBA00023180"/>
    </source>
</evidence>
<proteinExistence type="inferred from homology"/>
<reference evidence="10" key="1">
    <citation type="submission" date="2023-10" db="EMBL/GenBank/DDBJ databases">
        <authorList>
            <person name="Domelevo Entfellner J.-B."/>
        </authorList>
    </citation>
    <scope>NUCLEOTIDE SEQUENCE</scope>
</reference>
<dbReference type="PANTHER" id="PTHR47967">
    <property type="entry name" value="OS07G0603500 PROTEIN-RELATED"/>
    <property type="match status" value="1"/>
</dbReference>